<evidence type="ECO:0000313" key="3">
    <source>
        <dbReference type="Proteomes" id="UP001085076"/>
    </source>
</evidence>
<feature type="compositionally biased region" description="Polar residues" evidence="1">
    <location>
        <begin position="52"/>
        <end position="64"/>
    </location>
</feature>
<reference evidence="2" key="2">
    <citation type="journal article" date="2022" name="Hortic Res">
        <title>The genome of Dioscorea zingiberensis sheds light on the biosynthesis, origin and evolution of the medicinally important diosgenin saponins.</title>
        <authorList>
            <person name="Li Y."/>
            <person name="Tan C."/>
            <person name="Li Z."/>
            <person name="Guo J."/>
            <person name="Li S."/>
            <person name="Chen X."/>
            <person name="Wang C."/>
            <person name="Dai X."/>
            <person name="Yang H."/>
            <person name="Song W."/>
            <person name="Hou L."/>
            <person name="Xu J."/>
            <person name="Tong Z."/>
            <person name="Xu A."/>
            <person name="Yuan X."/>
            <person name="Wang W."/>
            <person name="Yang Q."/>
            <person name="Chen L."/>
            <person name="Sun Z."/>
            <person name="Wang K."/>
            <person name="Pan B."/>
            <person name="Chen J."/>
            <person name="Bao Y."/>
            <person name="Liu F."/>
            <person name="Qi X."/>
            <person name="Gang D.R."/>
            <person name="Wen J."/>
            <person name="Li J."/>
        </authorList>
    </citation>
    <scope>NUCLEOTIDE SEQUENCE</scope>
    <source>
        <strain evidence="2">Dzin_1.0</strain>
    </source>
</reference>
<evidence type="ECO:0000256" key="1">
    <source>
        <dbReference type="SAM" id="MobiDB-lite"/>
    </source>
</evidence>
<proteinExistence type="predicted"/>
<keyword evidence="3" id="KW-1185">Reference proteome</keyword>
<organism evidence="2 3">
    <name type="scientific">Dioscorea zingiberensis</name>
    <dbReference type="NCBI Taxonomy" id="325984"/>
    <lineage>
        <taxon>Eukaryota</taxon>
        <taxon>Viridiplantae</taxon>
        <taxon>Streptophyta</taxon>
        <taxon>Embryophyta</taxon>
        <taxon>Tracheophyta</taxon>
        <taxon>Spermatophyta</taxon>
        <taxon>Magnoliopsida</taxon>
        <taxon>Liliopsida</taxon>
        <taxon>Dioscoreales</taxon>
        <taxon>Dioscoreaceae</taxon>
        <taxon>Dioscorea</taxon>
    </lineage>
</organism>
<reference evidence="2" key="1">
    <citation type="submission" date="2021-03" db="EMBL/GenBank/DDBJ databases">
        <authorList>
            <person name="Li Z."/>
            <person name="Yang C."/>
        </authorList>
    </citation>
    <scope>NUCLEOTIDE SEQUENCE</scope>
    <source>
        <strain evidence="2">Dzin_1.0</strain>
        <tissue evidence="2">Leaf</tissue>
    </source>
</reference>
<gene>
    <name evidence="2" type="ORF">J5N97_022830</name>
</gene>
<feature type="compositionally biased region" description="Basic and acidic residues" evidence="1">
    <location>
        <begin position="36"/>
        <end position="51"/>
    </location>
</feature>
<protein>
    <submittedName>
        <fullName evidence="2">Uncharacterized protein</fullName>
    </submittedName>
</protein>
<dbReference type="Proteomes" id="UP001085076">
    <property type="component" value="Miscellaneous, Linkage group lg06"/>
</dbReference>
<accession>A0A9D5CBY4</accession>
<feature type="region of interest" description="Disordered" evidence="1">
    <location>
        <begin position="36"/>
        <end position="64"/>
    </location>
</feature>
<name>A0A9D5CBY4_9LILI</name>
<comment type="caution">
    <text evidence="2">The sequence shown here is derived from an EMBL/GenBank/DDBJ whole genome shotgun (WGS) entry which is preliminary data.</text>
</comment>
<dbReference type="AlphaFoldDB" id="A0A9D5CBY4"/>
<evidence type="ECO:0000313" key="2">
    <source>
        <dbReference type="EMBL" id="KAJ0969953.1"/>
    </source>
</evidence>
<sequence length="64" mass="7340">MRMIMKNKAMVSTVLNFVRMFVNKLELEKKKAQKEAENVKAKLDVSKKESENLLSSPQRNAGTK</sequence>
<dbReference type="EMBL" id="JAGGNH010000006">
    <property type="protein sequence ID" value="KAJ0969953.1"/>
    <property type="molecule type" value="Genomic_DNA"/>
</dbReference>